<keyword evidence="2" id="KW-0472">Membrane</keyword>
<keyword evidence="4" id="KW-1185">Reference proteome</keyword>
<dbReference type="Proteomes" id="UP000245591">
    <property type="component" value="Unassembled WGS sequence"/>
</dbReference>
<comment type="caution">
    <text evidence="3">The sequence shown here is derived from an EMBL/GenBank/DDBJ whole genome shotgun (WGS) entry which is preliminary data.</text>
</comment>
<accession>A0A2U1J1Y7</accession>
<sequence length="611" mass="71389">MSEASKYTLVAFVILSLVSSVVLFILAVSIRLMIPNKVKITQTNHSPYLGICDIGTSIILLLWILYGADNLADIPLRITIYGFFMLPLFGLFLLTTISVDLHLVFIQNKKYLIFRDYYVPICIFFASFLLVPILFGRAKITDNRNIQIVYLNPGGAMFLELFSKFIPYTICVIYNAFVFFEVMTRVVYKNKIKRMTRRMKRFFGVYTLIQKYNYLKRILIKKASKIKNAVKAITKYVSGSKNKKNSSKQKLQKKSRRKILYYNSECSSDNNDTDIKNENKKIRSFTDIRRNEYRNLSLNTISTVEEIKTTLISKLYKQNSKKIKTMVLRLSLIPIVPLVSQIWQRVDMFLNGAKIGYIDVNNENKNSLYYTMVYILFSMSGVLNLTLFLLNPTIVASLKLLFRRFRNIDLGKEEEESDMEFDFKFDMDENKDIESFILNRKSNISRKSDADFLSNYKIDSTTSESEDSINIEQKDNVNFQRNSLNIPSHHREPQKNNCKRKCQSQNPKEVKEKKKEERIEELELLRKSYCGYMNGFSSESDHYFYYSSEDSMCEDLVFENKKGDTNFQVDVSEYRGENEAPFDTESIGFEDTKLPPLSISLGWRKKRENKK</sequence>
<reference evidence="3 4" key="1">
    <citation type="journal article" date="2018" name="MBio">
        <title>Comparative Genomics Reveals the Core Gene Toolbox for the Fungus-Insect Symbiosis.</title>
        <authorList>
            <person name="Wang Y."/>
            <person name="Stata M."/>
            <person name="Wang W."/>
            <person name="Stajich J.E."/>
            <person name="White M.M."/>
            <person name="Moncalvo J.M."/>
        </authorList>
    </citation>
    <scope>NUCLEOTIDE SEQUENCE [LARGE SCALE GENOMIC DNA]</scope>
    <source>
        <strain evidence="3 4">AUS-126-30</strain>
    </source>
</reference>
<dbReference type="AlphaFoldDB" id="A0A2U1J1Y7"/>
<feature type="transmembrane region" description="Helical" evidence="2">
    <location>
        <begin position="78"/>
        <end position="105"/>
    </location>
</feature>
<feature type="transmembrane region" description="Helical" evidence="2">
    <location>
        <begin position="46"/>
        <end position="66"/>
    </location>
</feature>
<evidence type="ECO:0000313" key="3">
    <source>
        <dbReference type="EMBL" id="PVZ99080.1"/>
    </source>
</evidence>
<name>A0A2U1J1Y7_SMIAN</name>
<organism evidence="3 4">
    <name type="scientific">Smittium angustum</name>
    <dbReference type="NCBI Taxonomy" id="133377"/>
    <lineage>
        <taxon>Eukaryota</taxon>
        <taxon>Fungi</taxon>
        <taxon>Fungi incertae sedis</taxon>
        <taxon>Zoopagomycota</taxon>
        <taxon>Kickxellomycotina</taxon>
        <taxon>Harpellomycetes</taxon>
        <taxon>Harpellales</taxon>
        <taxon>Legeriomycetaceae</taxon>
        <taxon>Smittium</taxon>
    </lineage>
</organism>
<feature type="transmembrane region" description="Helical" evidence="2">
    <location>
        <begin position="372"/>
        <end position="402"/>
    </location>
</feature>
<gene>
    <name evidence="3" type="ORF">BB558_004903</name>
</gene>
<evidence type="ECO:0000256" key="1">
    <source>
        <dbReference type="SAM" id="MobiDB-lite"/>
    </source>
</evidence>
<proteinExistence type="predicted"/>
<evidence type="ECO:0000313" key="4">
    <source>
        <dbReference type="Proteomes" id="UP000245591"/>
    </source>
</evidence>
<feature type="region of interest" description="Disordered" evidence="1">
    <location>
        <begin position="484"/>
        <end position="515"/>
    </location>
</feature>
<feature type="transmembrane region" description="Helical" evidence="2">
    <location>
        <begin position="165"/>
        <end position="188"/>
    </location>
</feature>
<keyword evidence="2" id="KW-0812">Transmembrane</keyword>
<protein>
    <submittedName>
        <fullName evidence="3">Uncharacterized protein</fullName>
    </submittedName>
</protein>
<dbReference type="EMBL" id="MBFU01000481">
    <property type="protein sequence ID" value="PVZ99080.1"/>
    <property type="molecule type" value="Genomic_DNA"/>
</dbReference>
<evidence type="ECO:0000256" key="2">
    <source>
        <dbReference type="SAM" id="Phobius"/>
    </source>
</evidence>
<feature type="transmembrane region" description="Helical" evidence="2">
    <location>
        <begin position="117"/>
        <end position="135"/>
    </location>
</feature>
<keyword evidence="2" id="KW-1133">Transmembrane helix</keyword>
<feature type="transmembrane region" description="Helical" evidence="2">
    <location>
        <begin position="12"/>
        <end position="34"/>
    </location>
</feature>